<evidence type="ECO:0000259" key="4">
    <source>
        <dbReference type="Pfam" id="PF08241"/>
    </source>
</evidence>
<gene>
    <name evidence="5" type="ORF">SMACR_04742</name>
</gene>
<dbReference type="EMBL" id="NMPR01000002">
    <property type="protein sequence ID" value="KAA8636741.1"/>
    <property type="molecule type" value="Genomic_DNA"/>
</dbReference>
<keyword evidence="2" id="KW-0489">Methyltransferase</keyword>
<dbReference type="Proteomes" id="UP000433876">
    <property type="component" value="Unassembled WGS sequence"/>
</dbReference>
<reference evidence="5 6" key="1">
    <citation type="submission" date="2017-07" db="EMBL/GenBank/DDBJ databases">
        <title>Genome sequence of the Sordaria macrospora wild type strain R19027.</title>
        <authorList>
            <person name="Nowrousian M."/>
            <person name="Teichert I."/>
            <person name="Kueck U."/>
        </authorList>
    </citation>
    <scope>NUCLEOTIDE SEQUENCE [LARGE SCALE GENOMIC DNA]</scope>
    <source>
        <strain evidence="5 6">R19027</strain>
        <tissue evidence="5">Mycelium</tissue>
    </source>
</reference>
<dbReference type="PANTHER" id="PTHR44942:SF4">
    <property type="entry name" value="METHYLTRANSFERASE TYPE 11 DOMAIN-CONTAINING PROTEIN"/>
    <property type="match status" value="1"/>
</dbReference>
<dbReference type="SUPFAM" id="SSF53335">
    <property type="entry name" value="S-adenosyl-L-methionine-dependent methyltransferases"/>
    <property type="match status" value="1"/>
</dbReference>
<comment type="similarity">
    <text evidence="1">Belongs to the methyltransferase superfamily.</text>
</comment>
<comment type="caution">
    <text evidence="5">The sequence shown here is derived from an EMBL/GenBank/DDBJ whole genome shotgun (WGS) entry which is preliminary data.</text>
</comment>
<dbReference type="GO" id="GO:0032259">
    <property type="term" value="P:methylation"/>
    <property type="evidence" value="ECO:0007669"/>
    <property type="project" value="UniProtKB-KW"/>
</dbReference>
<dbReference type="GO" id="GO:0008757">
    <property type="term" value="F:S-adenosylmethionine-dependent methyltransferase activity"/>
    <property type="evidence" value="ECO:0007669"/>
    <property type="project" value="InterPro"/>
</dbReference>
<dbReference type="Gene3D" id="3.40.50.150">
    <property type="entry name" value="Vaccinia Virus protein VP39"/>
    <property type="match status" value="1"/>
</dbReference>
<evidence type="ECO:0000256" key="1">
    <source>
        <dbReference type="ARBA" id="ARBA00008361"/>
    </source>
</evidence>
<evidence type="ECO:0000256" key="3">
    <source>
        <dbReference type="ARBA" id="ARBA00022679"/>
    </source>
</evidence>
<dbReference type="Pfam" id="PF08241">
    <property type="entry name" value="Methyltransf_11"/>
    <property type="match status" value="1"/>
</dbReference>
<dbReference type="VEuPathDB" id="FungiDB:SMAC_04742"/>
<dbReference type="CDD" id="cd02440">
    <property type="entry name" value="AdoMet_MTases"/>
    <property type="match status" value="1"/>
</dbReference>
<sequence>MSIFGRSTYSSAGYAAFRPSYPSVLYDRVLRFHGIEAPSFPSPPSSSPAAGHCWTLLDLGCGHGLVARALAPYFSHVIALDPSAGMVEQARKLSSDNPNITVKQGGAEDLSFLAANAVDCVVAGQAAHWFDYSKVWPALARVVKRGGTLTFWGYKDLIIVGRPETTPIFDKFIYGETEPVPGVESMMRFWEQPGRNILRDSYPEVVPPQTEWEHVVHIAWDPDRVTGDISDAPEEATWLRRRLKLGELEGYLRTYSAFSGWRSAHPDMKSRADGGDGDIVDLMFDEVVAAVPEWKAAGDRRAEIEVDAIWGTVLLMAKRR</sequence>
<organism evidence="5 6">
    <name type="scientific">Sordaria macrospora</name>
    <dbReference type="NCBI Taxonomy" id="5147"/>
    <lineage>
        <taxon>Eukaryota</taxon>
        <taxon>Fungi</taxon>
        <taxon>Dikarya</taxon>
        <taxon>Ascomycota</taxon>
        <taxon>Pezizomycotina</taxon>
        <taxon>Sordariomycetes</taxon>
        <taxon>Sordariomycetidae</taxon>
        <taxon>Sordariales</taxon>
        <taxon>Sordariaceae</taxon>
        <taxon>Sordaria</taxon>
    </lineage>
</organism>
<feature type="domain" description="Methyltransferase type 11" evidence="4">
    <location>
        <begin position="57"/>
        <end position="150"/>
    </location>
</feature>
<dbReference type="InterPro" id="IPR029063">
    <property type="entry name" value="SAM-dependent_MTases_sf"/>
</dbReference>
<dbReference type="PANTHER" id="PTHR44942">
    <property type="entry name" value="METHYLTRANSF_11 DOMAIN-CONTAINING PROTEIN"/>
    <property type="match status" value="1"/>
</dbReference>
<accession>A0A8S9A725</accession>
<proteinExistence type="inferred from homology"/>
<dbReference type="AlphaFoldDB" id="A0A8S9A725"/>
<protein>
    <recommendedName>
        <fullName evidence="4">Methyltransferase type 11 domain-containing protein</fullName>
    </recommendedName>
</protein>
<evidence type="ECO:0000313" key="6">
    <source>
        <dbReference type="Proteomes" id="UP000433876"/>
    </source>
</evidence>
<evidence type="ECO:0000313" key="5">
    <source>
        <dbReference type="EMBL" id="KAA8636741.1"/>
    </source>
</evidence>
<dbReference type="InterPro" id="IPR051052">
    <property type="entry name" value="Diverse_substrate_MTase"/>
</dbReference>
<keyword evidence="3" id="KW-0808">Transferase</keyword>
<dbReference type="InterPro" id="IPR013216">
    <property type="entry name" value="Methyltransf_11"/>
</dbReference>
<name>A0A8S9A725_SORMA</name>
<evidence type="ECO:0000256" key="2">
    <source>
        <dbReference type="ARBA" id="ARBA00022603"/>
    </source>
</evidence>